<dbReference type="AlphaFoldDB" id="A0A518KBT3"/>
<keyword evidence="4" id="KW-0813">Transport</keyword>
<evidence type="ECO:0000256" key="6">
    <source>
        <dbReference type="ARBA" id="ARBA00022500"/>
    </source>
</evidence>
<dbReference type="EMBL" id="CP036349">
    <property type="protein sequence ID" value="QDV75250.1"/>
    <property type="molecule type" value="Genomic_DNA"/>
</dbReference>
<evidence type="ECO:0000256" key="9">
    <source>
        <dbReference type="ARBA" id="ARBA00023136"/>
    </source>
</evidence>
<dbReference type="GO" id="GO:0044781">
    <property type="term" value="P:bacterial-type flagellum organization"/>
    <property type="evidence" value="ECO:0007669"/>
    <property type="project" value="UniProtKB-KW"/>
</dbReference>
<keyword evidence="11" id="KW-0175">Coiled coil</keyword>
<dbReference type="Gene3D" id="1.10.287.1700">
    <property type="match status" value="1"/>
</dbReference>
<dbReference type="InterPro" id="IPR012823">
    <property type="entry name" value="Flagell_FliJ"/>
</dbReference>
<comment type="subcellular location">
    <subcellularLocation>
        <location evidence="1">Cell membrane</location>
        <topology evidence="1">Peripheral membrane protein</topology>
        <orientation evidence="1">Cytoplasmic side</orientation>
    </subcellularLocation>
</comment>
<evidence type="ECO:0000256" key="7">
    <source>
        <dbReference type="ARBA" id="ARBA00022795"/>
    </source>
</evidence>
<evidence type="ECO:0000256" key="2">
    <source>
        <dbReference type="ARBA" id="ARBA00010004"/>
    </source>
</evidence>
<protein>
    <recommendedName>
        <fullName evidence="3">Flagellar FliJ protein</fullName>
    </recommendedName>
</protein>
<keyword evidence="5" id="KW-1003">Cell membrane</keyword>
<feature type="coiled-coil region" evidence="11">
    <location>
        <begin position="86"/>
        <end position="136"/>
    </location>
</feature>
<evidence type="ECO:0000256" key="10">
    <source>
        <dbReference type="ARBA" id="ARBA00023225"/>
    </source>
</evidence>
<evidence type="ECO:0000313" key="12">
    <source>
        <dbReference type="EMBL" id="QDV75250.1"/>
    </source>
</evidence>
<dbReference type="InterPro" id="IPR053716">
    <property type="entry name" value="Flag_assembly_chemotaxis_eff"/>
</dbReference>
<feature type="coiled-coil region" evidence="11">
    <location>
        <begin position="18"/>
        <end position="55"/>
    </location>
</feature>
<keyword evidence="6" id="KW-0145">Chemotaxis</keyword>
<comment type="similarity">
    <text evidence="2">Belongs to the FliJ family.</text>
</comment>
<accession>A0A518KBT3</accession>
<keyword evidence="13" id="KW-1185">Reference proteome</keyword>
<keyword evidence="12" id="KW-0969">Cilium</keyword>
<evidence type="ECO:0000256" key="1">
    <source>
        <dbReference type="ARBA" id="ARBA00004413"/>
    </source>
</evidence>
<name>A0A518KBT3_9BACT</name>
<evidence type="ECO:0000313" key="13">
    <source>
        <dbReference type="Proteomes" id="UP000316426"/>
    </source>
</evidence>
<evidence type="ECO:0000256" key="11">
    <source>
        <dbReference type="SAM" id="Coils"/>
    </source>
</evidence>
<evidence type="ECO:0000256" key="4">
    <source>
        <dbReference type="ARBA" id="ARBA00022448"/>
    </source>
</evidence>
<dbReference type="Pfam" id="PF02050">
    <property type="entry name" value="FliJ"/>
    <property type="match status" value="1"/>
</dbReference>
<sequence length="155" mass="17806">MARPFRLQTVARLREERRDAARAQLADALRAAEVLEDKRQDLARLFDELLEARRHAASRADTSWLMSAGRYELVLRADEKTLNANIAAVEQEIDRRRQHIAEADRDLRAIEVLRERAELEAKREAARREAKVLDEFASRAAYVTHADVDGLTQAF</sequence>
<dbReference type="NCBIfam" id="TIGR02473">
    <property type="entry name" value="flagell_FliJ"/>
    <property type="match status" value="1"/>
</dbReference>
<keyword evidence="12" id="KW-0966">Cell projection</keyword>
<dbReference type="GO" id="GO:0005886">
    <property type="term" value="C:plasma membrane"/>
    <property type="evidence" value="ECO:0007669"/>
    <property type="project" value="UniProtKB-SubCell"/>
</dbReference>
<dbReference type="RefSeq" id="WP_145114376.1">
    <property type="nucleotide sequence ID" value="NZ_CP036349.1"/>
</dbReference>
<evidence type="ECO:0000256" key="8">
    <source>
        <dbReference type="ARBA" id="ARBA00022927"/>
    </source>
</evidence>
<dbReference type="GO" id="GO:0009288">
    <property type="term" value="C:bacterial-type flagellum"/>
    <property type="evidence" value="ECO:0007669"/>
    <property type="project" value="InterPro"/>
</dbReference>
<keyword evidence="12" id="KW-0282">Flagellum</keyword>
<evidence type="ECO:0000256" key="3">
    <source>
        <dbReference type="ARBA" id="ARBA00020392"/>
    </source>
</evidence>
<dbReference type="GO" id="GO:0015031">
    <property type="term" value="P:protein transport"/>
    <property type="evidence" value="ECO:0007669"/>
    <property type="project" value="UniProtKB-KW"/>
</dbReference>
<gene>
    <name evidence="12" type="ORF">Spa11_34640</name>
</gene>
<dbReference type="KEGG" id="bmei:Spa11_34640"/>
<dbReference type="GO" id="GO:0006935">
    <property type="term" value="P:chemotaxis"/>
    <property type="evidence" value="ECO:0007669"/>
    <property type="project" value="UniProtKB-KW"/>
</dbReference>
<keyword evidence="9" id="KW-0472">Membrane</keyword>
<proteinExistence type="inferred from homology"/>
<evidence type="ECO:0000256" key="5">
    <source>
        <dbReference type="ARBA" id="ARBA00022475"/>
    </source>
</evidence>
<keyword evidence="7" id="KW-1005">Bacterial flagellum biogenesis</keyword>
<keyword evidence="10" id="KW-1006">Bacterial flagellum protein export</keyword>
<dbReference type="Proteomes" id="UP000316426">
    <property type="component" value="Chromosome"/>
</dbReference>
<dbReference type="GO" id="GO:0071973">
    <property type="term" value="P:bacterial-type flagellum-dependent cell motility"/>
    <property type="evidence" value="ECO:0007669"/>
    <property type="project" value="InterPro"/>
</dbReference>
<keyword evidence="8" id="KW-0653">Protein transport</keyword>
<reference evidence="12 13" key="1">
    <citation type="submission" date="2019-02" db="EMBL/GenBank/DDBJ databases">
        <title>Deep-cultivation of Planctomycetes and their phenomic and genomic characterization uncovers novel biology.</title>
        <authorList>
            <person name="Wiegand S."/>
            <person name="Jogler M."/>
            <person name="Boedeker C."/>
            <person name="Pinto D."/>
            <person name="Vollmers J."/>
            <person name="Rivas-Marin E."/>
            <person name="Kohn T."/>
            <person name="Peeters S.H."/>
            <person name="Heuer A."/>
            <person name="Rast P."/>
            <person name="Oberbeckmann S."/>
            <person name="Bunk B."/>
            <person name="Jeske O."/>
            <person name="Meyerdierks A."/>
            <person name="Storesund J.E."/>
            <person name="Kallscheuer N."/>
            <person name="Luecker S."/>
            <person name="Lage O.M."/>
            <person name="Pohl T."/>
            <person name="Merkel B.J."/>
            <person name="Hornburger P."/>
            <person name="Mueller R.-W."/>
            <person name="Bruemmer F."/>
            <person name="Labrenz M."/>
            <person name="Spormann A.M."/>
            <person name="Op den Camp H."/>
            <person name="Overmann J."/>
            <person name="Amann R."/>
            <person name="Jetten M.S.M."/>
            <person name="Mascher T."/>
            <person name="Medema M.H."/>
            <person name="Devos D.P."/>
            <person name="Kaster A.-K."/>
            <person name="Ovreas L."/>
            <person name="Rohde M."/>
            <person name="Galperin M.Y."/>
            <person name="Jogler C."/>
        </authorList>
    </citation>
    <scope>NUCLEOTIDE SEQUENCE [LARGE SCALE GENOMIC DNA]</scope>
    <source>
        <strain evidence="12 13">Spa11</strain>
    </source>
</reference>
<organism evidence="12 13">
    <name type="scientific">Botrimarina mediterranea</name>
    <dbReference type="NCBI Taxonomy" id="2528022"/>
    <lineage>
        <taxon>Bacteria</taxon>
        <taxon>Pseudomonadati</taxon>
        <taxon>Planctomycetota</taxon>
        <taxon>Planctomycetia</taxon>
        <taxon>Pirellulales</taxon>
        <taxon>Lacipirellulaceae</taxon>
        <taxon>Botrimarina</taxon>
    </lineage>
</organism>